<organism evidence="2">
    <name type="scientific">Spodoptera frugiperda</name>
    <name type="common">Fall armyworm</name>
    <dbReference type="NCBI Taxonomy" id="7108"/>
    <lineage>
        <taxon>Eukaryota</taxon>
        <taxon>Metazoa</taxon>
        <taxon>Ecdysozoa</taxon>
        <taxon>Arthropoda</taxon>
        <taxon>Hexapoda</taxon>
        <taxon>Insecta</taxon>
        <taxon>Pterygota</taxon>
        <taxon>Neoptera</taxon>
        <taxon>Endopterygota</taxon>
        <taxon>Lepidoptera</taxon>
        <taxon>Glossata</taxon>
        <taxon>Ditrysia</taxon>
        <taxon>Noctuoidea</taxon>
        <taxon>Noctuidae</taxon>
        <taxon>Amphipyrinae</taxon>
        <taxon>Spodoptera</taxon>
    </lineage>
</organism>
<accession>A0A2H1VYW6</accession>
<protein>
    <submittedName>
        <fullName evidence="2">SFRICE_006265</fullName>
    </submittedName>
</protein>
<proteinExistence type="predicted"/>
<evidence type="ECO:0000313" key="2">
    <source>
        <dbReference type="EMBL" id="SOQ45424.1"/>
    </source>
</evidence>
<sequence>MNTTKLLLLRFVRERSKQEGGAGHRARAACGRCCRPAEGRQRAAPGDVRRDYVRAMCWRQLSRLYKTLFVAMFYLGIYNLVWNVLGPTTEVTFIPKDLHVGDKYALIFLAAGPEWPVFSDAEGAEVFRSRGCGPCFITNNKGLLPMSEFDAVLVYGKKALLSEDSAAMDPEKRYLLETYKRCMSSKLTRCVREPRVTSFLNYMVLHLCELCDMLLKKRYNHKTKQ</sequence>
<feature type="transmembrane region" description="Helical" evidence="1">
    <location>
        <begin position="64"/>
        <end position="85"/>
    </location>
</feature>
<keyword evidence="1" id="KW-0812">Transmembrane</keyword>
<gene>
    <name evidence="2" type="ORF">SFRICE_006265</name>
</gene>
<dbReference type="AlphaFoldDB" id="A0A2H1VYW6"/>
<name>A0A2H1VYW6_SPOFR</name>
<keyword evidence="1" id="KW-1133">Transmembrane helix</keyword>
<keyword evidence="1" id="KW-0472">Membrane</keyword>
<dbReference type="EMBL" id="ODYU01004992">
    <property type="protein sequence ID" value="SOQ45424.1"/>
    <property type="molecule type" value="Genomic_DNA"/>
</dbReference>
<reference evidence="2" key="1">
    <citation type="submission" date="2016-07" db="EMBL/GenBank/DDBJ databases">
        <authorList>
            <person name="Bretaudeau A."/>
        </authorList>
    </citation>
    <scope>NUCLEOTIDE SEQUENCE</scope>
    <source>
        <strain evidence="2">Rice</strain>
        <tissue evidence="2">Whole body</tissue>
    </source>
</reference>
<evidence type="ECO:0000256" key="1">
    <source>
        <dbReference type="SAM" id="Phobius"/>
    </source>
</evidence>